<dbReference type="PANTHER" id="PTHR30183:SF8">
    <property type="entry name" value="MOLYBDENUM TRANSPORT SYSTEM PERMEASE"/>
    <property type="match status" value="1"/>
</dbReference>
<feature type="transmembrane region" description="Helical" evidence="10">
    <location>
        <begin position="6"/>
        <end position="35"/>
    </location>
</feature>
<keyword evidence="4 10" id="KW-0813">Transport</keyword>
<evidence type="ECO:0000256" key="10">
    <source>
        <dbReference type="RuleBase" id="RU363032"/>
    </source>
</evidence>
<dbReference type="Proteomes" id="UP001557484">
    <property type="component" value="Unassembled WGS sequence"/>
</dbReference>
<gene>
    <name evidence="13" type="primary">modB</name>
    <name evidence="13" type="ORF">AB4875_15180</name>
</gene>
<feature type="transmembrane region" description="Helical" evidence="10">
    <location>
        <begin position="86"/>
        <end position="106"/>
    </location>
</feature>
<comment type="function">
    <text evidence="1 11">Part of the binding-protein-dependent transport system for molybdenum; probably responsible for the translocation of the substrate across the membrane.</text>
</comment>
<feature type="transmembrane region" description="Helical" evidence="10">
    <location>
        <begin position="47"/>
        <end position="66"/>
    </location>
</feature>
<comment type="caution">
    <text evidence="11">Lacks conserved residue(s) required for the propagation of feature annotation.</text>
</comment>
<keyword evidence="11" id="KW-0997">Cell inner membrane</keyword>
<comment type="similarity">
    <text evidence="3 11">Belongs to the binding-protein-dependent transport system permease family. CysTW subfamily.</text>
</comment>
<protein>
    <recommendedName>
        <fullName evidence="11">Molybdenum transport system permease</fullName>
    </recommendedName>
</protein>
<proteinExistence type="inferred from homology"/>
<name>A0ABV3TZZ8_9GAMM</name>
<keyword evidence="6 11" id="KW-0500">Molybdenum</keyword>
<keyword evidence="5" id="KW-1003">Cell membrane</keyword>
<dbReference type="SUPFAM" id="SSF161098">
    <property type="entry name" value="MetI-like"/>
    <property type="match status" value="1"/>
</dbReference>
<dbReference type="Gene3D" id="1.10.3720.10">
    <property type="entry name" value="MetI-like"/>
    <property type="match status" value="1"/>
</dbReference>
<accession>A0ABV3TZZ8</accession>
<sequence>MSHNDWLAIALTLKLAGLTTLILLVIGTPLAWWLAHTRVRIKPVLEAIIALPLVLPPTVLGFYLLIAFAPNSAIAQFWQLLTGGTLAFSFSALVIASVIYSLPFVVQPLQSGFQQLSKPLIEASASLGAGPIDRFFSVILPLCRSNFLVASTLGFAHTVGEFGVVLMIGGNIPGETQVLSIALYERVESLQYDTAHWLAGGLIAFSLLVLSFVYLVNGYRVVTSPVQNSETAK</sequence>
<evidence type="ECO:0000313" key="14">
    <source>
        <dbReference type="Proteomes" id="UP001557484"/>
    </source>
</evidence>
<keyword evidence="14" id="KW-1185">Reference proteome</keyword>
<dbReference type="EMBL" id="JBFRYB010000001">
    <property type="protein sequence ID" value="MEX1666836.1"/>
    <property type="molecule type" value="Genomic_DNA"/>
</dbReference>
<evidence type="ECO:0000256" key="8">
    <source>
        <dbReference type="ARBA" id="ARBA00022989"/>
    </source>
</evidence>
<keyword evidence="8 10" id="KW-1133">Transmembrane helix</keyword>
<evidence type="ECO:0000256" key="1">
    <source>
        <dbReference type="ARBA" id="ARBA00002949"/>
    </source>
</evidence>
<evidence type="ECO:0000256" key="3">
    <source>
        <dbReference type="ARBA" id="ARBA00007069"/>
    </source>
</evidence>
<dbReference type="Pfam" id="PF00528">
    <property type="entry name" value="BPD_transp_1"/>
    <property type="match status" value="1"/>
</dbReference>
<feature type="transmembrane region" description="Helical" evidence="10">
    <location>
        <begin position="195"/>
        <end position="216"/>
    </location>
</feature>
<comment type="caution">
    <text evidence="13">The sequence shown here is derived from an EMBL/GenBank/DDBJ whole genome shotgun (WGS) entry which is preliminary data.</text>
</comment>
<evidence type="ECO:0000256" key="5">
    <source>
        <dbReference type="ARBA" id="ARBA00022475"/>
    </source>
</evidence>
<organism evidence="13 14">
    <name type="scientific">Zhongshania arctica</name>
    <dbReference type="NCBI Taxonomy" id="3238302"/>
    <lineage>
        <taxon>Bacteria</taxon>
        <taxon>Pseudomonadati</taxon>
        <taxon>Pseudomonadota</taxon>
        <taxon>Gammaproteobacteria</taxon>
        <taxon>Cellvibrionales</taxon>
        <taxon>Spongiibacteraceae</taxon>
        <taxon>Zhongshania</taxon>
    </lineage>
</organism>
<dbReference type="RefSeq" id="WP_368376902.1">
    <property type="nucleotide sequence ID" value="NZ_JBFRYB010000001.1"/>
</dbReference>
<reference evidence="13 14" key="1">
    <citation type="journal article" date="2011" name="Int. J. Syst. Evol. Microbiol.">
        <title>Zhongshania antarctica gen. nov., sp. nov. and Zhongshania guokunii sp. nov., gammaproteobacteria respectively isolated from coastal attached (fast) ice and surface seawater of the Antarctic.</title>
        <authorList>
            <person name="Li H.J."/>
            <person name="Zhang X.Y."/>
            <person name="Chen C.X."/>
            <person name="Zhang Y.J."/>
            <person name="Gao Z.M."/>
            <person name="Yu Y."/>
            <person name="Chen X.L."/>
            <person name="Chen B."/>
            <person name="Zhang Y.Z."/>
        </authorList>
    </citation>
    <scope>NUCLEOTIDE SEQUENCE [LARGE SCALE GENOMIC DNA]</scope>
    <source>
        <strain evidence="13 14">R06B22</strain>
    </source>
</reference>
<evidence type="ECO:0000256" key="2">
    <source>
        <dbReference type="ARBA" id="ARBA00004651"/>
    </source>
</evidence>
<evidence type="ECO:0000313" key="13">
    <source>
        <dbReference type="EMBL" id="MEX1666836.1"/>
    </source>
</evidence>
<dbReference type="PANTHER" id="PTHR30183">
    <property type="entry name" value="MOLYBDENUM TRANSPORT SYSTEM PERMEASE PROTEIN MODB"/>
    <property type="match status" value="1"/>
</dbReference>
<evidence type="ECO:0000259" key="12">
    <source>
        <dbReference type="PROSITE" id="PS50928"/>
    </source>
</evidence>
<evidence type="ECO:0000256" key="4">
    <source>
        <dbReference type="ARBA" id="ARBA00022448"/>
    </source>
</evidence>
<dbReference type="CDD" id="cd06261">
    <property type="entry name" value="TM_PBP2"/>
    <property type="match status" value="1"/>
</dbReference>
<dbReference type="NCBIfam" id="TIGR02141">
    <property type="entry name" value="modB_ABC"/>
    <property type="match status" value="1"/>
</dbReference>
<comment type="subcellular location">
    <subcellularLocation>
        <location evidence="11">Cell inner membrane</location>
        <topology evidence="11">Multi-pass membrane protein</topology>
    </subcellularLocation>
    <subcellularLocation>
        <location evidence="2 10">Cell membrane</location>
        <topology evidence="2 10">Multi-pass membrane protein</topology>
    </subcellularLocation>
</comment>
<keyword evidence="7 10" id="KW-0812">Transmembrane</keyword>
<feature type="domain" description="ABC transmembrane type-1" evidence="12">
    <location>
        <begin position="9"/>
        <end position="220"/>
    </location>
</feature>
<evidence type="ECO:0000256" key="6">
    <source>
        <dbReference type="ARBA" id="ARBA00022505"/>
    </source>
</evidence>
<dbReference type="InterPro" id="IPR011867">
    <property type="entry name" value="ModB_ABC"/>
</dbReference>
<dbReference type="PROSITE" id="PS50928">
    <property type="entry name" value="ABC_TM1"/>
    <property type="match status" value="1"/>
</dbReference>
<dbReference type="InterPro" id="IPR000515">
    <property type="entry name" value="MetI-like"/>
</dbReference>
<evidence type="ECO:0000256" key="11">
    <source>
        <dbReference type="RuleBase" id="RU365097"/>
    </source>
</evidence>
<evidence type="ECO:0000256" key="7">
    <source>
        <dbReference type="ARBA" id="ARBA00022692"/>
    </source>
</evidence>
<dbReference type="InterPro" id="IPR035906">
    <property type="entry name" value="MetI-like_sf"/>
</dbReference>
<evidence type="ECO:0000256" key="9">
    <source>
        <dbReference type="ARBA" id="ARBA00023136"/>
    </source>
</evidence>
<keyword evidence="9 10" id="KW-0472">Membrane</keyword>